<protein>
    <recommendedName>
        <fullName evidence="2">K-box domain-containing protein</fullName>
    </recommendedName>
</protein>
<sequence>MLHLCVFCSMQEMLRKYKLHSNKSLDEVNDPSLTLQLVESDEVRLSKEINDKNRELRQLGGQDLQGLSIDELENLENLLQGGLNRVLQTKDEKYKNEIFSLQLKGARLIEENKLLKEQMTMLSNGNNPRSARTNIDNLMSIPEDHGQSSESVTTNVYSSNSGPPPEDDGSSTSLKLG</sequence>
<feature type="compositionally biased region" description="Polar residues" evidence="1">
    <location>
        <begin position="148"/>
        <end position="161"/>
    </location>
</feature>
<dbReference type="AlphaFoldDB" id="A0AAP0DCI9"/>
<feature type="domain" description="K-box" evidence="2">
    <location>
        <begin position="35"/>
        <end position="125"/>
    </location>
</feature>
<keyword evidence="4" id="KW-1185">Reference proteome</keyword>
<dbReference type="GO" id="GO:0003700">
    <property type="term" value="F:DNA-binding transcription factor activity"/>
    <property type="evidence" value="ECO:0007669"/>
    <property type="project" value="InterPro"/>
</dbReference>
<gene>
    <name evidence="3" type="ORF">SSX86_010697</name>
</gene>
<evidence type="ECO:0000256" key="1">
    <source>
        <dbReference type="SAM" id="MobiDB-lite"/>
    </source>
</evidence>
<dbReference type="GO" id="GO:0005634">
    <property type="term" value="C:nucleus"/>
    <property type="evidence" value="ECO:0007669"/>
    <property type="project" value="InterPro"/>
</dbReference>
<evidence type="ECO:0000313" key="3">
    <source>
        <dbReference type="EMBL" id="KAK9070297.1"/>
    </source>
</evidence>
<dbReference type="PROSITE" id="PS51297">
    <property type="entry name" value="K_BOX"/>
    <property type="match status" value="1"/>
</dbReference>
<accession>A0AAP0DCI9</accession>
<evidence type="ECO:0000313" key="4">
    <source>
        <dbReference type="Proteomes" id="UP001408789"/>
    </source>
</evidence>
<name>A0AAP0DCI9_9ASTR</name>
<reference evidence="3 4" key="1">
    <citation type="submission" date="2024-04" db="EMBL/GenBank/DDBJ databases">
        <title>The reference genome of an endangered Asteraceae, Deinandra increscens subsp. villosa, native to the Central Coast of California.</title>
        <authorList>
            <person name="Guilliams M."/>
            <person name="Hasenstab-Lehman K."/>
            <person name="Meyer R."/>
            <person name="Mcevoy S."/>
        </authorList>
    </citation>
    <scope>NUCLEOTIDE SEQUENCE [LARGE SCALE GENOMIC DNA]</scope>
    <source>
        <tissue evidence="3">Leaf</tissue>
    </source>
</reference>
<dbReference type="InterPro" id="IPR002487">
    <property type="entry name" value="TF_Kbox"/>
</dbReference>
<dbReference type="EMBL" id="JBCNJP010000012">
    <property type="protein sequence ID" value="KAK9070297.1"/>
    <property type="molecule type" value="Genomic_DNA"/>
</dbReference>
<organism evidence="3 4">
    <name type="scientific">Deinandra increscens subsp. villosa</name>
    <dbReference type="NCBI Taxonomy" id="3103831"/>
    <lineage>
        <taxon>Eukaryota</taxon>
        <taxon>Viridiplantae</taxon>
        <taxon>Streptophyta</taxon>
        <taxon>Embryophyta</taxon>
        <taxon>Tracheophyta</taxon>
        <taxon>Spermatophyta</taxon>
        <taxon>Magnoliopsida</taxon>
        <taxon>eudicotyledons</taxon>
        <taxon>Gunneridae</taxon>
        <taxon>Pentapetalae</taxon>
        <taxon>asterids</taxon>
        <taxon>campanulids</taxon>
        <taxon>Asterales</taxon>
        <taxon>Asteraceae</taxon>
        <taxon>Asteroideae</taxon>
        <taxon>Heliantheae alliance</taxon>
        <taxon>Madieae</taxon>
        <taxon>Madiinae</taxon>
        <taxon>Deinandra</taxon>
    </lineage>
</organism>
<feature type="region of interest" description="Disordered" evidence="1">
    <location>
        <begin position="139"/>
        <end position="177"/>
    </location>
</feature>
<comment type="caution">
    <text evidence="3">The sequence shown here is derived from an EMBL/GenBank/DDBJ whole genome shotgun (WGS) entry which is preliminary data.</text>
</comment>
<evidence type="ECO:0000259" key="2">
    <source>
        <dbReference type="PROSITE" id="PS51297"/>
    </source>
</evidence>
<proteinExistence type="predicted"/>
<dbReference type="Proteomes" id="UP001408789">
    <property type="component" value="Unassembled WGS sequence"/>
</dbReference>
<dbReference type="Pfam" id="PF01486">
    <property type="entry name" value="K-box"/>
    <property type="match status" value="1"/>
</dbReference>